<sequence length="105" mass="11377">MTYEPSNLIKEGSWKVGHLAEELANGRGAFERADNAVRVFKHLERITGHLPLLLSRATAVLTETARNPEEAAAAARHAEEAAKAAAVLATHLKEAELAARRARQS</sequence>
<name>A0ABV2YZ90_9ACTN</name>
<accession>A0ABV2YZ90</accession>
<dbReference type="Proteomes" id="UP001550853">
    <property type="component" value="Unassembled WGS sequence"/>
</dbReference>
<dbReference type="RefSeq" id="WP_030283649.1">
    <property type="nucleotide sequence ID" value="NZ_JBEZVI010000009.1"/>
</dbReference>
<reference evidence="1 2" key="1">
    <citation type="submission" date="2024-06" db="EMBL/GenBank/DDBJ databases">
        <title>The Natural Products Discovery Center: Release of the First 8490 Sequenced Strains for Exploring Actinobacteria Biosynthetic Diversity.</title>
        <authorList>
            <person name="Kalkreuter E."/>
            <person name="Kautsar S.A."/>
            <person name="Yang D."/>
            <person name="Bader C.D."/>
            <person name="Teijaro C.N."/>
            <person name="Fluegel L."/>
            <person name="Davis C.M."/>
            <person name="Simpson J.R."/>
            <person name="Lauterbach L."/>
            <person name="Steele A.D."/>
            <person name="Gui C."/>
            <person name="Meng S."/>
            <person name="Li G."/>
            <person name="Viehrig K."/>
            <person name="Ye F."/>
            <person name="Su P."/>
            <person name="Kiefer A.F."/>
            <person name="Nichols A."/>
            <person name="Cepeda A.J."/>
            <person name="Yan W."/>
            <person name="Fan B."/>
            <person name="Jiang Y."/>
            <person name="Adhikari A."/>
            <person name="Zheng C.-J."/>
            <person name="Schuster L."/>
            <person name="Cowan T.M."/>
            <person name="Smanski M.J."/>
            <person name="Chevrette M.G."/>
            <person name="De Carvalho L.P.S."/>
            <person name="Shen B."/>
        </authorList>
    </citation>
    <scope>NUCLEOTIDE SEQUENCE [LARGE SCALE GENOMIC DNA]</scope>
    <source>
        <strain evidence="1 2">NPDC033039</strain>
    </source>
</reference>
<gene>
    <name evidence="1" type="ORF">AB0E61_13295</name>
</gene>
<dbReference type="EMBL" id="JBEZVI010000009">
    <property type="protein sequence ID" value="MEU3711059.1"/>
    <property type="molecule type" value="Genomic_DNA"/>
</dbReference>
<protein>
    <submittedName>
        <fullName evidence="1">Uncharacterized protein</fullName>
    </submittedName>
</protein>
<proteinExistence type="predicted"/>
<evidence type="ECO:0000313" key="1">
    <source>
        <dbReference type="EMBL" id="MEU3711059.1"/>
    </source>
</evidence>
<comment type="caution">
    <text evidence="1">The sequence shown here is derived from an EMBL/GenBank/DDBJ whole genome shotgun (WGS) entry which is preliminary data.</text>
</comment>
<organism evidence="1 2">
    <name type="scientific">Streptomyces catenulae</name>
    <dbReference type="NCBI Taxonomy" id="66875"/>
    <lineage>
        <taxon>Bacteria</taxon>
        <taxon>Bacillati</taxon>
        <taxon>Actinomycetota</taxon>
        <taxon>Actinomycetes</taxon>
        <taxon>Kitasatosporales</taxon>
        <taxon>Streptomycetaceae</taxon>
        <taxon>Streptomyces</taxon>
    </lineage>
</organism>
<keyword evidence="2" id="KW-1185">Reference proteome</keyword>
<evidence type="ECO:0000313" key="2">
    <source>
        <dbReference type="Proteomes" id="UP001550853"/>
    </source>
</evidence>